<feature type="region of interest" description="Disordered" evidence="1">
    <location>
        <begin position="245"/>
        <end position="272"/>
    </location>
</feature>
<gene>
    <name evidence="3" type="ORF">SU9_018325</name>
    <name evidence="2" type="ORF">SU9_13249</name>
</gene>
<evidence type="ECO:0000256" key="1">
    <source>
        <dbReference type="SAM" id="MobiDB-lite"/>
    </source>
</evidence>
<keyword evidence="4" id="KW-1185">Reference proteome</keyword>
<sequence length="350" mass="38857">MNYPVVAEHVLGAVQGNWWSRRRRRDDVPPLPPGAVYVFRVGGNYRQFPEGMVFDPSHADVLDASSVSLVDTRARMVEVDRTVPSVSEADHFTLRASFACQVIDPTVVARQGIIDVTVPLRAYLAGDSELPRVSAGHRVEEVNAVRREVSHRMTAYTAIVAPRVAGMSVEFVSAEVHASDDLRTWEQTMRDERRSQELLRGQRDFETQDTQRIAELLSQGSDYVDAFGIARNRIDVAQAATRIHRTTDEDASRRHRAAEEDRAHARARETAEAQMRRDMVLTLLRQMGAGEDYVDYHQVLEQVLRDGGGPGVPAVGPGPQGPGSEAPRRLNSGAGRPQDGFVQDEDDLVD</sequence>
<dbReference type="EMBL" id="AJGV01000085">
    <property type="protein sequence ID" value="EJJ06532.1"/>
    <property type="molecule type" value="Genomic_DNA"/>
</dbReference>
<dbReference type="STRING" id="1160718.SU9_13249"/>
<protein>
    <recommendedName>
        <fullName evidence="5">Band 7 domain-containing protein</fullName>
    </recommendedName>
</protein>
<proteinExistence type="predicted"/>
<dbReference type="PATRIC" id="fig|1160718.3.peg.2682"/>
<reference evidence="2" key="1">
    <citation type="journal article" date="2012" name="J. Bacteriol.">
        <title>Genome Sequence of Streptomyces auratus Strain AGR0001, a Phoslactomycin-Producing Actinomycete.</title>
        <authorList>
            <person name="Han X."/>
            <person name="Li M."/>
            <person name="Ding Z."/>
            <person name="Zhao J."/>
            <person name="Ji K."/>
            <person name="Wen M."/>
            <person name="Lu T."/>
        </authorList>
    </citation>
    <scope>NUCLEOTIDE SEQUENCE [LARGE SCALE GENOMIC DNA]</scope>
    <source>
        <strain evidence="2">AGR0001</strain>
    </source>
</reference>
<feature type="region of interest" description="Disordered" evidence="1">
    <location>
        <begin position="305"/>
        <end position="350"/>
    </location>
</feature>
<organism evidence="2">
    <name type="scientific">Streptomyces auratus AGR0001</name>
    <dbReference type="NCBI Taxonomy" id="1160718"/>
    <lineage>
        <taxon>Bacteria</taxon>
        <taxon>Bacillati</taxon>
        <taxon>Actinomycetota</taxon>
        <taxon>Actinomycetes</taxon>
        <taxon>Kitasatosporales</taxon>
        <taxon>Streptomycetaceae</taxon>
        <taxon>Streptomyces</taxon>
    </lineage>
</organism>
<name>J1S6R2_9ACTN</name>
<dbReference type="AlphaFoldDB" id="J1S6R2"/>
<evidence type="ECO:0000313" key="3">
    <source>
        <dbReference type="EMBL" id="QTZ93190.1"/>
    </source>
</evidence>
<reference evidence="3" key="2">
    <citation type="submission" date="2021-04" db="EMBL/GenBank/DDBJ databases">
        <authorList>
            <person name="Wen M.-L."/>
            <person name="Han X.-L."/>
            <person name="Xiong J."/>
        </authorList>
    </citation>
    <scope>NUCLEOTIDE SEQUENCE</scope>
    <source>
        <strain evidence="3">AGR0001</strain>
    </source>
</reference>
<dbReference type="HOGENOM" id="CLU_046418_0_0_11"/>
<evidence type="ECO:0000313" key="4">
    <source>
        <dbReference type="Proteomes" id="UP000009036"/>
    </source>
</evidence>
<accession>J1S6R2</accession>
<evidence type="ECO:0008006" key="5">
    <source>
        <dbReference type="Google" id="ProtNLM"/>
    </source>
</evidence>
<dbReference type="RefSeq" id="WP_006604208.1">
    <property type="nucleotide sequence ID" value="NZ_CP072931.1"/>
</dbReference>
<dbReference type="KEGG" id="sauh:SU9_018325"/>
<dbReference type="Proteomes" id="UP000009036">
    <property type="component" value="Chromosome"/>
</dbReference>
<dbReference type="OrthoDB" id="4132762at2"/>
<evidence type="ECO:0000313" key="2">
    <source>
        <dbReference type="EMBL" id="EJJ06532.1"/>
    </source>
</evidence>
<dbReference type="EMBL" id="CP072931">
    <property type="protein sequence ID" value="QTZ93190.1"/>
    <property type="molecule type" value="Genomic_DNA"/>
</dbReference>
<dbReference type="eggNOG" id="ENOG5032XRK">
    <property type="taxonomic scope" value="Bacteria"/>
</dbReference>